<dbReference type="PANTHER" id="PTHR37542:SF3">
    <property type="entry name" value="PRION-INHIBITION AND PROPAGATION HELO DOMAIN-CONTAINING PROTEIN"/>
    <property type="match status" value="1"/>
</dbReference>
<dbReference type="RefSeq" id="XP_041551644.1">
    <property type="nucleotide sequence ID" value="XM_041698461.1"/>
</dbReference>
<dbReference type="Pfam" id="PF14479">
    <property type="entry name" value="HeLo"/>
    <property type="match status" value="1"/>
</dbReference>
<dbReference type="SUPFAM" id="SSF56112">
    <property type="entry name" value="Protein kinase-like (PK-like)"/>
    <property type="match status" value="1"/>
</dbReference>
<evidence type="ECO:0000313" key="2">
    <source>
        <dbReference type="EMBL" id="BCS19450.1"/>
    </source>
</evidence>
<gene>
    <name evidence="2" type="ORF">APUU_12278A</name>
</gene>
<dbReference type="EMBL" id="AP024443">
    <property type="protein sequence ID" value="BCS19450.1"/>
    <property type="molecule type" value="Genomic_DNA"/>
</dbReference>
<dbReference type="InterPro" id="IPR038305">
    <property type="entry name" value="HeLo_sf"/>
</dbReference>
<proteinExistence type="predicted"/>
<name>A0A7R8AJB3_9EURO</name>
<dbReference type="Gene3D" id="1.20.120.1020">
    <property type="entry name" value="Prion-inhibition and propagation, HeLo domain"/>
    <property type="match status" value="1"/>
</dbReference>
<feature type="domain" description="Prion-inhibition and propagation HeLo" evidence="1">
    <location>
        <begin position="10"/>
        <end position="147"/>
    </location>
</feature>
<accession>A0A7R8AJB3</accession>
<protein>
    <recommendedName>
        <fullName evidence="1">Prion-inhibition and propagation HeLo domain-containing protein</fullName>
    </recommendedName>
</protein>
<dbReference type="OrthoDB" id="1911848at2759"/>
<evidence type="ECO:0000259" key="1">
    <source>
        <dbReference type="Pfam" id="PF14479"/>
    </source>
</evidence>
<sequence>MENMEELTDTVDLFNSCLFSYRTFSSAIATATELVEWDVLLRIELARFEVWGRTLGFLDEKMGMELQDLKCLKVTGFAEILQVEGALSLVHDILKSLLQALDDFKNLARKYRLHPDSGRTEEPTQDLILAIKDDDKASLLAKLRTANDGLGKFLSIPEQKQAARSLPSRVLPKYHTPMQLDALIKSVGVNQDLIQTAKIKQLIFLPEDTPIRDFELSSAQFTGLPDEVDFTADNPYSGSCTAVRYISPGGASHTALIECAESAPLERSRIPEAERRRRNKVVALLKKASRLPRHGDTVCRVPECLGWFTFRAMHDGTEIEILGFASEAPSWVDPTIPPYSLRKIMEQGYWAASGRPPLGTRICLARAVVQAVYHLQCGGWLHRSFGGHQIIFFYDRDSGNLRMDEPFLRGLPHSRLDGQPVGRDQEVHGKLRRDSETVVETNVYKHPDLWSTSPRHYRPSDDIYSLGVVLLEIGMWRRVGPDVTQREDVHLLKVARSTLPAAVGAIYTQVVVGCLEGMQGEDSGTADDGPSNKEGENGVESQFLWKVLRPLENLRV</sequence>
<dbReference type="KEGG" id="apuu:APUU_12278A"/>
<reference evidence="2" key="2">
    <citation type="submission" date="2021-02" db="EMBL/GenBank/DDBJ databases">
        <title>Aspergillus puulaauensis MK2 genome sequence.</title>
        <authorList>
            <person name="Futagami T."/>
            <person name="Mori K."/>
            <person name="Kadooka C."/>
            <person name="Tanaka T."/>
        </authorList>
    </citation>
    <scope>NUCLEOTIDE SEQUENCE</scope>
    <source>
        <strain evidence="2">MK2</strain>
    </source>
</reference>
<dbReference type="AlphaFoldDB" id="A0A7R8AJB3"/>
<dbReference type="InterPro" id="IPR029498">
    <property type="entry name" value="HeLo_dom"/>
</dbReference>
<dbReference type="Gene3D" id="1.10.510.10">
    <property type="entry name" value="Transferase(Phosphotransferase) domain 1"/>
    <property type="match status" value="1"/>
</dbReference>
<dbReference type="GeneID" id="64969455"/>
<organism evidence="2 3">
    <name type="scientific">Aspergillus puulaauensis</name>
    <dbReference type="NCBI Taxonomy" id="1220207"/>
    <lineage>
        <taxon>Eukaryota</taxon>
        <taxon>Fungi</taxon>
        <taxon>Dikarya</taxon>
        <taxon>Ascomycota</taxon>
        <taxon>Pezizomycotina</taxon>
        <taxon>Eurotiomycetes</taxon>
        <taxon>Eurotiomycetidae</taxon>
        <taxon>Eurotiales</taxon>
        <taxon>Aspergillaceae</taxon>
        <taxon>Aspergillus</taxon>
    </lineage>
</organism>
<dbReference type="InterPro" id="IPR011009">
    <property type="entry name" value="Kinase-like_dom_sf"/>
</dbReference>
<dbReference type="Proteomes" id="UP000654913">
    <property type="component" value="Chromosome 1"/>
</dbReference>
<evidence type="ECO:0000313" key="3">
    <source>
        <dbReference type="Proteomes" id="UP000654913"/>
    </source>
</evidence>
<reference evidence="2" key="1">
    <citation type="submission" date="2021-01" db="EMBL/GenBank/DDBJ databases">
        <authorList>
            <consortium name="Aspergillus puulaauensis MK2 genome sequencing consortium"/>
            <person name="Kazuki M."/>
            <person name="Futagami T."/>
        </authorList>
    </citation>
    <scope>NUCLEOTIDE SEQUENCE</scope>
    <source>
        <strain evidence="2">MK2</strain>
    </source>
</reference>
<dbReference type="PANTHER" id="PTHR37542">
    <property type="entry name" value="HELO DOMAIN-CONTAINING PROTEIN-RELATED"/>
    <property type="match status" value="1"/>
</dbReference>
<keyword evidence="3" id="KW-1185">Reference proteome</keyword>